<dbReference type="SUPFAM" id="SSF53448">
    <property type="entry name" value="Nucleotide-diphospho-sugar transferases"/>
    <property type="match status" value="1"/>
</dbReference>
<dbReference type="GO" id="GO:0006054">
    <property type="term" value="P:N-acetylneuraminate metabolic process"/>
    <property type="evidence" value="ECO:0007669"/>
    <property type="project" value="UniProtKB-UniPathway"/>
</dbReference>
<dbReference type="PANTHER" id="PTHR21485">
    <property type="entry name" value="HAD SUPERFAMILY MEMBERS CMAS AND KDSC"/>
    <property type="match status" value="1"/>
</dbReference>
<evidence type="ECO:0000256" key="9">
    <source>
        <dbReference type="ARBA" id="ARBA00022801"/>
    </source>
</evidence>
<keyword evidence="9" id="KW-0378">Hydrolase</keyword>
<dbReference type="InterPro" id="IPR023214">
    <property type="entry name" value="HAD_sf"/>
</dbReference>
<dbReference type="Gene3D" id="3.40.50.1000">
    <property type="entry name" value="HAD superfamily/HAD-like"/>
    <property type="match status" value="1"/>
</dbReference>
<evidence type="ECO:0000256" key="6">
    <source>
        <dbReference type="ARBA" id="ARBA00011881"/>
    </source>
</evidence>
<organism evidence="11 12">
    <name type="scientific">Ilumatobacter fluminis</name>
    <dbReference type="NCBI Taxonomy" id="467091"/>
    <lineage>
        <taxon>Bacteria</taxon>
        <taxon>Bacillati</taxon>
        <taxon>Actinomycetota</taxon>
        <taxon>Acidimicrobiia</taxon>
        <taxon>Acidimicrobiales</taxon>
        <taxon>Ilumatobacteraceae</taxon>
        <taxon>Ilumatobacter</taxon>
    </lineage>
</organism>
<evidence type="ECO:0000256" key="4">
    <source>
        <dbReference type="ARBA" id="ARBA00005893"/>
    </source>
</evidence>
<dbReference type="GO" id="GO:0008781">
    <property type="term" value="F:N-acylneuraminate cytidylyltransferase activity"/>
    <property type="evidence" value="ECO:0007669"/>
    <property type="project" value="UniProtKB-EC"/>
</dbReference>
<proteinExistence type="inferred from homology"/>
<dbReference type="GO" id="GO:0046872">
    <property type="term" value="F:metal ion binding"/>
    <property type="evidence" value="ECO:0007669"/>
    <property type="project" value="UniProtKB-KW"/>
</dbReference>
<dbReference type="SFLD" id="SFLDG01136">
    <property type="entry name" value="C1.6:_Phosphoserine_Phosphatas"/>
    <property type="match status" value="1"/>
</dbReference>
<keyword evidence="8" id="KW-0479">Metal-binding</keyword>
<dbReference type="InterPro" id="IPR003329">
    <property type="entry name" value="Cytidylyl_trans"/>
</dbReference>
<evidence type="ECO:0000256" key="3">
    <source>
        <dbReference type="ARBA" id="ARBA00005141"/>
    </source>
</evidence>
<evidence type="ECO:0000256" key="10">
    <source>
        <dbReference type="ARBA" id="ARBA00022842"/>
    </source>
</evidence>
<dbReference type="InterPro" id="IPR029044">
    <property type="entry name" value="Nucleotide-diphossugar_trans"/>
</dbReference>
<protein>
    <recommendedName>
        <fullName evidence="7">N-acylneuraminate cytidylyltransferase</fullName>
        <ecNumber evidence="7">2.7.7.43</ecNumber>
    </recommendedName>
</protein>
<dbReference type="RefSeq" id="WP_208294082.1">
    <property type="nucleotide sequence ID" value="NZ_SOAU01000001.1"/>
</dbReference>
<dbReference type="EC" id="2.7.7.43" evidence="7"/>
<comment type="similarity">
    <text evidence="4">Belongs to the KdsC family.</text>
</comment>
<keyword evidence="12" id="KW-1185">Reference proteome</keyword>
<dbReference type="Gene3D" id="3.90.550.10">
    <property type="entry name" value="Spore Coat Polysaccharide Biosynthesis Protein SpsA, Chain A"/>
    <property type="match status" value="1"/>
</dbReference>
<dbReference type="CDD" id="cd02513">
    <property type="entry name" value="CMP-NeuAc_Synthase"/>
    <property type="match status" value="1"/>
</dbReference>
<dbReference type="SFLD" id="SFLDS00003">
    <property type="entry name" value="Haloacid_Dehalogenase"/>
    <property type="match status" value="1"/>
</dbReference>
<accession>A0A4R7I1M2</accession>
<evidence type="ECO:0000256" key="1">
    <source>
        <dbReference type="ARBA" id="ARBA00001862"/>
    </source>
</evidence>
<dbReference type="SFLD" id="SFLDG01138">
    <property type="entry name" value="C1.6.2:_Deoxy-d-mannose-octulo"/>
    <property type="match status" value="1"/>
</dbReference>
<keyword evidence="11" id="KW-0808">Transferase</keyword>
<keyword evidence="10" id="KW-0460">Magnesium</keyword>
<dbReference type="InterPro" id="IPR036412">
    <property type="entry name" value="HAD-like_sf"/>
</dbReference>
<dbReference type="Pfam" id="PF08282">
    <property type="entry name" value="Hydrolase_3"/>
    <property type="match status" value="1"/>
</dbReference>
<reference evidence="11 12" key="1">
    <citation type="submission" date="2019-03" db="EMBL/GenBank/DDBJ databases">
        <title>Sequencing the genomes of 1000 actinobacteria strains.</title>
        <authorList>
            <person name="Klenk H.-P."/>
        </authorList>
    </citation>
    <scope>NUCLEOTIDE SEQUENCE [LARGE SCALE GENOMIC DNA]</scope>
    <source>
        <strain evidence="11 12">DSM 18936</strain>
    </source>
</reference>
<evidence type="ECO:0000256" key="8">
    <source>
        <dbReference type="ARBA" id="ARBA00022723"/>
    </source>
</evidence>
<sequence length="403" mass="42553">MGAVVRAVAVIPARGGSKGLPGKNLQRVGGRTLVARAVDACRASGAIDLIVVSSDDEAILAEAESAGARPIRRPASISGDTASSESAVVHALSEVDDDDVDVVVLVQCTSPFIDASALADSIGRVRGGAVDVVFAAAPFHRFVWQFDADLGAVGVNHDSSERQRRQDRPAEFVETGAFYAMRREGFGRLGHRFFGHIVPAICESPTIEIDEQFDLDVARRLVEPVGAEYESPVRAVVTDFDGVHTDNRATVDQDGREAVSVHRGDGWGIASLRRAGVPVLVLSTERNPVVARRAEKLGVDCVSGCEDKPTALTEWLRENGVDPADTVYVGNDENDAGCLEIVGWPTIVADAHPSVRHLARAVTSAVGGAGAVREVADAVLRSIRATGPDPAANKEESPHAVNV</sequence>
<evidence type="ECO:0000256" key="7">
    <source>
        <dbReference type="ARBA" id="ARBA00012491"/>
    </source>
</evidence>
<dbReference type="EMBL" id="SOAU01000001">
    <property type="protein sequence ID" value="TDT17335.1"/>
    <property type="molecule type" value="Genomic_DNA"/>
</dbReference>
<evidence type="ECO:0000256" key="5">
    <source>
        <dbReference type="ARBA" id="ARBA00010726"/>
    </source>
</evidence>
<dbReference type="GO" id="GO:0016788">
    <property type="term" value="F:hydrolase activity, acting on ester bonds"/>
    <property type="evidence" value="ECO:0007669"/>
    <property type="project" value="InterPro"/>
</dbReference>
<gene>
    <name evidence="11" type="ORF">BDK89_2943</name>
</gene>
<evidence type="ECO:0000256" key="2">
    <source>
        <dbReference type="ARBA" id="ARBA00001946"/>
    </source>
</evidence>
<comment type="subunit">
    <text evidence="6">Homotetramer.</text>
</comment>
<dbReference type="InterPro" id="IPR010023">
    <property type="entry name" value="KdsC_fam"/>
</dbReference>
<keyword evidence="11" id="KW-0548">Nucleotidyltransferase</keyword>
<evidence type="ECO:0000313" key="12">
    <source>
        <dbReference type="Proteomes" id="UP000294558"/>
    </source>
</evidence>
<dbReference type="UniPathway" id="UPA00628"/>
<dbReference type="PANTHER" id="PTHR21485:SF3">
    <property type="entry name" value="N-ACYLNEURAMINATE CYTIDYLYLTRANSFERASE"/>
    <property type="match status" value="1"/>
</dbReference>
<dbReference type="InterPro" id="IPR050793">
    <property type="entry name" value="CMP-NeuNAc_synthase"/>
</dbReference>
<name>A0A4R7I1M2_9ACTN</name>
<dbReference type="Proteomes" id="UP000294558">
    <property type="component" value="Unassembled WGS sequence"/>
</dbReference>
<comment type="similarity">
    <text evidence="5">Belongs to the CMP-NeuNAc synthase family.</text>
</comment>
<comment type="pathway">
    <text evidence="3">Amino-sugar metabolism; N-acetylneuraminate metabolism.</text>
</comment>
<dbReference type="AlphaFoldDB" id="A0A4R7I1M2"/>
<comment type="catalytic activity">
    <reaction evidence="1">
        <text>an N-acylneuraminate + CTP = a CMP-N-acyl-beta-neuraminate + diphosphate</text>
        <dbReference type="Rhea" id="RHEA:11344"/>
        <dbReference type="ChEBI" id="CHEBI:33019"/>
        <dbReference type="ChEBI" id="CHEBI:37563"/>
        <dbReference type="ChEBI" id="CHEBI:60073"/>
        <dbReference type="ChEBI" id="CHEBI:68671"/>
        <dbReference type="EC" id="2.7.7.43"/>
    </reaction>
</comment>
<dbReference type="SUPFAM" id="SSF56784">
    <property type="entry name" value="HAD-like"/>
    <property type="match status" value="1"/>
</dbReference>
<evidence type="ECO:0000313" key="11">
    <source>
        <dbReference type="EMBL" id="TDT17335.1"/>
    </source>
</evidence>
<comment type="cofactor">
    <cofactor evidence="2">
        <name>Mg(2+)</name>
        <dbReference type="ChEBI" id="CHEBI:18420"/>
    </cofactor>
</comment>
<dbReference type="Pfam" id="PF02348">
    <property type="entry name" value="CTP_transf_3"/>
    <property type="match status" value="1"/>
</dbReference>
<comment type="caution">
    <text evidence="11">The sequence shown here is derived from an EMBL/GenBank/DDBJ whole genome shotgun (WGS) entry which is preliminary data.</text>
</comment>